<dbReference type="EMBL" id="CP034437">
    <property type="protein sequence ID" value="AZN39210.1"/>
    <property type="molecule type" value="Genomic_DNA"/>
</dbReference>
<dbReference type="InterPro" id="IPR025508">
    <property type="entry name" value="DUF4395"/>
</dbReference>
<name>A0A3Q8X2W2_9BACL</name>
<evidence type="ECO:0000313" key="4">
    <source>
        <dbReference type="Proteomes" id="UP000272528"/>
    </source>
</evidence>
<keyword evidence="1" id="KW-1133">Transmembrane helix</keyword>
<evidence type="ECO:0000313" key="3">
    <source>
        <dbReference type="EMBL" id="AZN39210.1"/>
    </source>
</evidence>
<keyword evidence="4" id="KW-1185">Reference proteome</keyword>
<feature type="transmembrane region" description="Helical" evidence="1">
    <location>
        <begin position="88"/>
        <end position="107"/>
    </location>
</feature>
<organism evidence="3 4">
    <name type="scientific">Paenibacillus albus</name>
    <dbReference type="NCBI Taxonomy" id="2495582"/>
    <lineage>
        <taxon>Bacteria</taxon>
        <taxon>Bacillati</taxon>
        <taxon>Bacillota</taxon>
        <taxon>Bacilli</taxon>
        <taxon>Bacillales</taxon>
        <taxon>Paenibacillaceae</taxon>
        <taxon>Paenibacillus</taxon>
    </lineage>
</organism>
<dbReference type="PIRSF" id="PIRSF030042">
    <property type="entry name" value="UCP030042"/>
    <property type="match status" value="1"/>
</dbReference>
<gene>
    <name evidence="3" type="ORF">EJC50_05675</name>
</gene>
<keyword evidence="1" id="KW-0812">Transmembrane</keyword>
<evidence type="ECO:0000259" key="2">
    <source>
        <dbReference type="Pfam" id="PF14340"/>
    </source>
</evidence>
<dbReference type="Pfam" id="PF14340">
    <property type="entry name" value="DUF4395"/>
    <property type="match status" value="1"/>
</dbReference>
<reference evidence="4" key="1">
    <citation type="submission" date="2018-12" db="EMBL/GenBank/DDBJ databases">
        <title>Genome sequence of Peanibacillus sp.</title>
        <authorList>
            <person name="Subramani G."/>
            <person name="Srinivasan S."/>
            <person name="Kim M.K."/>
        </authorList>
    </citation>
    <scope>NUCLEOTIDE SEQUENCE [LARGE SCALE GENOMIC DNA]</scope>
    <source>
        <strain evidence="4">18JY67-1</strain>
    </source>
</reference>
<dbReference type="InterPro" id="IPR016942">
    <property type="entry name" value="UCP030042"/>
</dbReference>
<dbReference type="OrthoDB" id="2376580at2"/>
<dbReference type="RefSeq" id="WP_126013490.1">
    <property type="nucleotide sequence ID" value="NZ_CP034437.1"/>
</dbReference>
<proteinExistence type="predicted"/>
<feature type="transmembrane region" description="Helical" evidence="1">
    <location>
        <begin position="113"/>
        <end position="138"/>
    </location>
</feature>
<dbReference type="AlphaFoldDB" id="A0A3Q8X2W2"/>
<feature type="domain" description="DUF4395" evidence="2">
    <location>
        <begin position="19"/>
        <end position="141"/>
    </location>
</feature>
<keyword evidence="1" id="KW-0472">Membrane</keyword>
<protein>
    <submittedName>
        <fullName evidence="3">DUF4395 domain-containing protein</fullName>
    </submittedName>
</protein>
<dbReference type="KEGG" id="palb:EJC50_05675"/>
<dbReference type="Proteomes" id="UP000272528">
    <property type="component" value="Chromosome"/>
</dbReference>
<accession>A0A3Q8X2W2</accession>
<evidence type="ECO:0000256" key="1">
    <source>
        <dbReference type="SAM" id="Phobius"/>
    </source>
</evidence>
<sequence>MERPPVNLNLSFDCVDEVPLHRVRGNQLGILLSIIVSVLTGQLWILLLPLAVQLISRTYGVRYNLFVRVLSPLFPVSVRTESRELLRFNNLLAIMFLAITLIAYALNLTVLSYIGLGMLTVAVVLALCGFCMGCFMYFQWKQFLHRRKASH</sequence>
<feature type="transmembrane region" description="Helical" evidence="1">
    <location>
        <begin position="28"/>
        <end position="52"/>
    </location>
</feature>